<protein>
    <submittedName>
        <fullName evidence="1">Uncharacterized protein</fullName>
    </submittedName>
</protein>
<proteinExistence type="predicted"/>
<dbReference type="AlphaFoldDB" id="A0A4Y2A7U6"/>
<evidence type="ECO:0000313" key="2">
    <source>
        <dbReference type="Proteomes" id="UP000499080"/>
    </source>
</evidence>
<comment type="caution">
    <text evidence="1">The sequence shown here is derived from an EMBL/GenBank/DDBJ whole genome shotgun (WGS) entry which is preliminary data.</text>
</comment>
<dbReference type="EMBL" id="BGPR01000007">
    <property type="protein sequence ID" value="GBL75489.1"/>
    <property type="molecule type" value="Genomic_DNA"/>
</dbReference>
<organism evidence="1 2">
    <name type="scientific">Araneus ventricosus</name>
    <name type="common">Orbweaver spider</name>
    <name type="synonym">Epeira ventricosa</name>
    <dbReference type="NCBI Taxonomy" id="182803"/>
    <lineage>
        <taxon>Eukaryota</taxon>
        <taxon>Metazoa</taxon>
        <taxon>Ecdysozoa</taxon>
        <taxon>Arthropoda</taxon>
        <taxon>Chelicerata</taxon>
        <taxon>Arachnida</taxon>
        <taxon>Araneae</taxon>
        <taxon>Araneomorphae</taxon>
        <taxon>Entelegynae</taxon>
        <taxon>Araneoidea</taxon>
        <taxon>Araneidae</taxon>
        <taxon>Araneus</taxon>
    </lineage>
</organism>
<evidence type="ECO:0000313" key="1">
    <source>
        <dbReference type="EMBL" id="GBL75489.1"/>
    </source>
</evidence>
<keyword evidence="2" id="KW-1185">Reference proteome</keyword>
<name>A0A4Y2A7U6_ARAVE</name>
<accession>A0A4Y2A7U6</accession>
<gene>
    <name evidence="1" type="ORF">AVEN_194662_1</name>
</gene>
<sequence length="145" mass="17085">MSRLGFGSRFKPFSPRLFPKFYFVRDPRSCRLHPFWIVCVIPSRSRDVPNLRWFGTRFETRVPIEFGTREGYRLKALVRKVSPVLVSYPAPRRFEHDPRLKMSRLDLGSRFVIEHGNGFEYLSTQYCAYSAPNSLVDAFVSFQRI</sequence>
<reference evidence="1 2" key="1">
    <citation type="journal article" date="2019" name="Sci. Rep.">
        <title>Orb-weaving spider Araneus ventricosus genome elucidates the spidroin gene catalogue.</title>
        <authorList>
            <person name="Kono N."/>
            <person name="Nakamura H."/>
            <person name="Ohtoshi R."/>
            <person name="Moran D.A.P."/>
            <person name="Shinohara A."/>
            <person name="Yoshida Y."/>
            <person name="Fujiwara M."/>
            <person name="Mori M."/>
            <person name="Tomita M."/>
            <person name="Arakawa K."/>
        </authorList>
    </citation>
    <scope>NUCLEOTIDE SEQUENCE [LARGE SCALE GENOMIC DNA]</scope>
</reference>
<dbReference type="Proteomes" id="UP000499080">
    <property type="component" value="Unassembled WGS sequence"/>
</dbReference>